<comment type="caution">
    <text evidence="2">The sequence shown here is derived from an EMBL/GenBank/DDBJ whole genome shotgun (WGS) entry which is preliminary data.</text>
</comment>
<evidence type="ECO:0000313" key="2">
    <source>
        <dbReference type="EMBL" id="KAJ3578771.1"/>
    </source>
</evidence>
<proteinExistence type="predicted"/>
<evidence type="ECO:0000313" key="3">
    <source>
        <dbReference type="Proteomes" id="UP001148614"/>
    </source>
</evidence>
<name>A0A9W8TRL1_9PEZI</name>
<evidence type="ECO:0000256" key="1">
    <source>
        <dbReference type="SAM" id="MobiDB-lite"/>
    </source>
</evidence>
<reference evidence="2" key="1">
    <citation type="submission" date="2022-07" db="EMBL/GenBank/DDBJ databases">
        <title>Genome Sequence of Xylaria arbuscula.</title>
        <authorList>
            <person name="Buettner E."/>
        </authorList>
    </citation>
    <scope>NUCLEOTIDE SEQUENCE</scope>
    <source>
        <strain evidence="2">VT107</strain>
    </source>
</reference>
<protein>
    <submittedName>
        <fullName evidence="2">Uncharacterized protein</fullName>
    </submittedName>
</protein>
<keyword evidence="3" id="KW-1185">Reference proteome</keyword>
<gene>
    <name evidence="2" type="ORF">NPX13_g1796</name>
</gene>
<dbReference type="Proteomes" id="UP001148614">
    <property type="component" value="Unassembled WGS sequence"/>
</dbReference>
<sequence>MPRTWRRWLAPLVQVVDTAPLPDLSAEAWQGLLIMSRLPTKVQVGIRDSWDNTDAPVQKAIANLKWVVGVRLTVDPEWPLLVSELGPFYPDKTILVVSIAATVEACCTTLTTLCEDEDNEEWQDQFLKRANGHVRIFLEASKRREMGLTWSDQQKGLIISFPASAIPSPSYMSSFFTGSLRKVFQEKETPNLTNTNTPSLSSSSNVEPTATDDWADVTVDNKTGTAAVIELPQRPIITSFTQQQQHQQTPTFDVIPDIGILPRPEELLLRPPYHLTIREVNSSFTEVLCSHSPTLQFLSDYLKKWARTNYNLSNRPPLTEIKLHQSAFGLGVVYDRLTITSEARYTPQHVSPTLLLAIIEGVLGYKSVSSETRSWTFRKDVEFKNRGY</sequence>
<feature type="region of interest" description="Disordered" evidence="1">
    <location>
        <begin position="189"/>
        <end position="209"/>
    </location>
</feature>
<dbReference type="AlphaFoldDB" id="A0A9W8TRL1"/>
<organism evidence="2 3">
    <name type="scientific">Xylaria arbuscula</name>
    <dbReference type="NCBI Taxonomy" id="114810"/>
    <lineage>
        <taxon>Eukaryota</taxon>
        <taxon>Fungi</taxon>
        <taxon>Dikarya</taxon>
        <taxon>Ascomycota</taxon>
        <taxon>Pezizomycotina</taxon>
        <taxon>Sordariomycetes</taxon>
        <taxon>Xylariomycetidae</taxon>
        <taxon>Xylariales</taxon>
        <taxon>Xylariaceae</taxon>
        <taxon>Xylaria</taxon>
    </lineage>
</organism>
<accession>A0A9W8TRL1</accession>
<dbReference type="EMBL" id="JANPWZ010000172">
    <property type="protein sequence ID" value="KAJ3578771.1"/>
    <property type="molecule type" value="Genomic_DNA"/>
</dbReference>
<dbReference type="VEuPathDB" id="FungiDB:F4678DRAFT_177650"/>
<feature type="compositionally biased region" description="Low complexity" evidence="1">
    <location>
        <begin position="190"/>
        <end position="209"/>
    </location>
</feature>